<dbReference type="InterPro" id="IPR001173">
    <property type="entry name" value="Glyco_trans_2-like"/>
</dbReference>
<comment type="subcellular location">
    <subcellularLocation>
        <location evidence="1">Cell membrane</location>
        <topology evidence="1">Multi-pass membrane protein</topology>
    </subcellularLocation>
</comment>
<keyword evidence="5 9" id="KW-0812">Transmembrane</keyword>
<evidence type="ECO:0000256" key="3">
    <source>
        <dbReference type="ARBA" id="ARBA00022676"/>
    </source>
</evidence>
<keyword evidence="3 11" id="KW-0328">Glycosyltransferase</keyword>
<dbReference type="GO" id="GO:0005886">
    <property type="term" value="C:plasma membrane"/>
    <property type="evidence" value="ECO:0007669"/>
    <property type="project" value="UniProtKB-SubCell"/>
</dbReference>
<evidence type="ECO:0000256" key="4">
    <source>
        <dbReference type="ARBA" id="ARBA00022679"/>
    </source>
</evidence>
<proteinExistence type="inferred from homology"/>
<dbReference type="EMBL" id="FNBG01000022">
    <property type="protein sequence ID" value="SDF97342.1"/>
    <property type="molecule type" value="Genomic_DNA"/>
</dbReference>
<dbReference type="Proteomes" id="UP000198972">
    <property type="component" value="Unassembled WGS sequence"/>
</dbReference>
<keyword evidence="6 9" id="KW-1133">Transmembrane helix</keyword>
<dbReference type="Pfam" id="PF00535">
    <property type="entry name" value="Glycos_transf_2"/>
    <property type="match status" value="1"/>
</dbReference>
<evidence type="ECO:0000256" key="2">
    <source>
        <dbReference type="ARBA" id="ARBA00022475"/>
    </source>
</evidence>
<evidence type="ECO:0000256" key="8">
    <source>
        <dbReference type="ARBA" id="ARBA00038152"/>
    </source>
</evidence>
<gene>
    <name evidence="11" type="ORF">SAMN04488542_12219</name>
</gene>
<accession>A0A1G7QFR0</accession>
<dbReference type="InterPro" id="IPR050256">
    <property type="entry name" value="Glycosyltransferase_2"/>
</dbReference>
<evidence type="ECO:0000259" key="10">
    <source>
        <dbReference type="Pfam" id="PF00535"/>
    </source>
</evidence>
<dbReference type="PANTHER" id="PTHR48090">
    <property type="entry name" value="UNDECAPRENYL-PHOSPHATE 4-DEOXY-4-FORMAMIDO-L-ARABINOSE TRANSFERASE-RELATED"/>
    <property type="match status" value="1"/>
</dbReference>
<evidence type="ECO:0000256" key="5">
    <source>
        <dbReference type="ARBA" id="ARBA00022692"/>
    </source>
</evidence>
<feature type="transmembrane region" description="Helical" evidence="9">
    <location>
        <begin position="263"/>
        <end position="288"/>
    </location>
</feature>
<evidence type="ECO:0000313" key="12">
    <source>
        <dbReference type="Proteomes" id="UP000198972"/>
    </source>
</evidence>
<evidence type="ECO:0000256" key="9">
    <source>
        <dbReference type="SAM" id="Phobius"/>
    </source>
</evidence>
<keyword evidence="12" id="KW-1185">Reference proteome</keyword>
<sequence length="335" mass="38449">MDVFCSVIVPMYNEEEVIEHTYTRLKQVMDCTGENYEIIFVNDGSRDRTEEIVKSICRSDPHVRLIQFSRNFGHQVAISAGMDYASGQSVVIIDADLQDPPEIILEMIDKWQEGYQVVYGRRLMRKGESVFKKVTAKLFYRVLGKLTQVDIPLDTGDFRLIDRQVCDVMKGLKEKNRFIRGLVGWAGFRQTSVEYVREERFAGVTKYPLRKMISFAADGITSFSHKPLKIASYIGVTLSLSSFVYLFVVLLQKWMELGTVPGWASIVAINLFFNGIVLMLLGVMGEYIGRIYDESKDRPLYIVREALGYHRRDNRSIESSYASEEMRDQIEGYVG</sequence>
<dbReference type="CDD" id="cd04187">
    <property type="entry name" value="DPM1_like_bac"/>
    <property type="match status" value="1"/>
</dbReference>
<dbReference type="InterPro" id="IPR029044">
    <property type="entry name" value="Nucleotide-diphossugar_trans"/>
</dbReference>
<evidence type="ECO:0000313" key="11">
    <source>
        <dbReference type="EMBL" id="SDF97342.1"/>
    </source>
</evidence>
<evidence type="ECO:0000256" key="6">
    <source>
        <dbReference type="ARBA" id="ARBA00022989"/>
    </source>
</evidence>
<dbReference type="AlphaFoldDB" id="A0A1G7QFR0"/>
<dbReference type="OrthoDB" id="9807778at2"/>
<dbReference type="SUPFAM" id="SSF53448">
    <property type="entry name" value="Nucleotide-diphospho-sugar transferases"/>
    <property type="match status" value="1"/>
</dbReference>
<evidence type="ECO:0000256" key="7">
    <source>
        <dbReference type="ARBA" id="ARBA00023136"/>
    </source>
</evidence>
<keyword evidence="7 9" id="KW-0472">Membrane</keyword>
<reference evidence="11 12" key="1">
    <citation type="submission" date="2016-10" db="EMBL/GenBank/DDBJ databases">
        <authorList>
            <person name="de Groot N.N."/>
        </authorList>
    </citation>
    <scope>NUCLEOTIDE SEQUENCE [LARGE SCALE GENOMIC DNA]</scope>
    <source>
        <strain evidence="11 12">DSM 28129</strain>
    </source>
</reference>
<protein>
    <submittedName>
        <fullName evidence="11">Dolichol-phosphate mannosyltransferase</fullName>
    </submittedName>
</protein>
<keyword evidence="4 11" id="KW-0808">Transferase</keyword>
<dbReference type="FunFam" id="3.90.550.10:FF:000079">
    <property type="entry name" value="Probable glycosyl transferase"/>
    <property type="match status" value="1"/>
</dbReference>
<dbReference type="GO" id="GO:0016757">
    <property type="term" value="F:glycosyltransferase activity"/>
    <property type="evidence" value="ECO:0007669"/>
    <property type="project" value="UniProtKB-KW"/>
</dbReference>
<feature type="transmembrane region" description="Helical" evidence="9">
    <location>
        <begin position="230"/>
        <end position="251"/>
    </location>
</feature>
<name>A0A1G7QFR0_9BACL</name>
<evidence type="ECO:0000256" key="1">
    <source>
        <dbReference type="ARBA" id="ARBA00004651"/>
    </source>
</evidence>
<dbReference type="PANTHER" id="PTHR48090:SF1">
    <property type="entry name" value="PROPHAGE BACTOPRENOL GLUCOSYL TRANSFERASE HOMOLOG"/>
    <property type="match status" value="1"/>
</dbReference>
<feature type="domain" description="Glycosyltransferase 2-like" evidence="10">
    <location>
        <begin position="6"/>
        <end position="166"/>
    </location>
</feature>
<dbReference type="RefSeq" id="WP_091233301.1">
    <property type="nucleotide sequence ID" value="NZ_FNBG01000022.1"/>
</dbReference>
<keyword evidence="2" id="KW-1003">Cell membrane</keyword>
<organism evidence="11 12">
    <name type="scientific">Fontibacillus panacisegetis</name>
    <dbReference type="NCBI Taxonomy" id="670482"/>
    <lineage>
        <taxon>Bacteria</taxon>
        <taxon>Bacillati</taxon>
        <taxon>Bacillota</taxon>
        <taxon>Bacilli</taxon>
        <taxon>Bacillales</taxon>
        <taxon>Paenibacillaceae</taxon>
        <taxon>Fontibacillus</taxon>
    </lineage>
</organism>
<comment type="similarity">
    <text evidence="8">Belongs to the glycosyltransferase 2 family. GtrB subfamily.</text>
</comment>
<dbReference type="STRING" id="670482.SAMN04488542_12219"/>
<dbReference type="Gene3D" id="3.90.550.10">
    <property type="entry name" value="Spore Coat Polysaccharide Biosynthesis Protein SpsA, Chain A"/>
    <property type="match status" value="1"/>
</dbReference>